<dbReference type="AlphaFoldDB" id="A0A9J6FM30"/>
<evidence type="ECO:0000256" key="3">
    <source>
        <dbReference type="ARBA" id="ARBA00022729"/>
    </source>
</evidence>
<dbReference type="SUPFAM" id="SSF53474">
    <property type="entry name" value="alpha/beta-Hydrolases"/>
    <property type="match status" value="1"/>
</dbReference>
<dbReference type="PANTHER" id="PTHR11010:SF120">
    <property type="entry name" value="LYSOSOMAL PRO-X CARBOXYPEPTIDASE"/>
    <property type="match status" value="1"/>
</dbReference>
<dbReference type="GO" id="GO:0006508">
    <property type="term" value="P:proteolysis"/>
    <property type="evidence" value="ECO:0007669"/>
    <property type="project" value="UniProtKB-KW"/>
</dbReference>
<keyword evidence="2" id="KW-0645">Protease</keyword>
<evidence type="ECO:0000313" key="8">
    <source>
        <dbReference type="Proteomes" id="UP000821853"/>
    </source>
</evidence>
<keyword evidence="4" id="KW-0378">Hydrolase</keyword>
<accession>A0A9J6FM30</accession>
<gene>
    <name evidence="7" type="ORF">HPB48_012991</name>
</gene>
<dbReference type="EMBL" id="JABSTR010000002">
    <property type="protein sequence ID" value="KAH9364093.1"/>
    <property type="molecule type" value="Genomic_DNA"/>
</dbReference>
<dbReference type="OrthoDB" id="6509965at2759"/>
<dbReference type="GO" id="GO:0008239">
    <property type="term" value="F:dipeptidyl-peptidase activity"/>
    <property type="evidence" value="ECO:0007669"/>
    <property type="project" value="TreeGrafter"/>
</dbReference>
<name>A0A9J6FM30_HAELO</name>
<organism evidence="7 8">
    <name type="scientific">Haemaphysalis longicornis</name>
    <name type="common">Bush tick</name>
    <dbReference type="NCBI Taxonomy" id="44386"/>
    <lineage>
        <taxon>Eukaryota</taxon>
        <taxon>Metazoa</taxon>
        <taxon>Ecdysozoa</taxon>
        <taxon>Arthropoda</taxon>
        <taxon>Chelicerata</taxon>
        <taxon>Arachnida</taxon>
        <taxon>Acari</taxon>
        <taxon>Parasitiformes</taxon>
        <taxon>Ixodida</taxon>
        <taxon>Ixodoidea</taxon>
        <taxon>Ixodidae</taxon>
        <taxon>Haemaphysalinae</taxon>
        <taxon>Haemaphysalis</taxon>
    </lineage>
</organism>
<dbReference type="InterPro" id="IPR029058">
    <property type="entry name" value="AB_hydrolase_fold"/>
</dbReference>
<keyword evidence="3 6" id="KW-0732">Signal</keyword>
<dbReference type="PANTHER" id="PTHR11010">
    <property type="entry name" value="PROTEASE S28 PRO-X CARBOXYPEPTIDASE-RELATED"/>
    <property type="match status" value="1"/>
</dbReference>
<protein>
    <submittedName>
        <fullName evidence="7">Uncharacterized protein</fullName>
    </submittedName>
</protein>
<comment type="similarity">
    <text evidence="1">Belongs to the peptidase S28 family.</text>
</comment>
<comment type="caution">
    <text evidence="7">The sequence shown here is derived from an EMBL/GenBank/DDBJ whole genome shotgun (WGS) entry which is preliminary data.</text>
</comment>
<evidence type="ECO:0000256" key="6">
    <source>
        <dbReference type="SAM" id="SignalP"/>
    </source>
</evidence>
<reference evidence="7 8" key="1">
    <citation type="journal article" date="2020" name="Cell">
        <title>Large-Scale Comparative Analyses of Tick Genomes Elucidate Their Genetic Diversity and Vector Capacities.</title>
        <authorList>
            <consortium name="Tick Genome and Microbiome Consortium (TIGMIC)"/>
            <person name="Jia N."/>
            <person name="Wang J."/>
            <person name="Shi W."/>
            <person name="Du L."/>
            <person name="Sun Y."/>
            <person name="Zhan W."/>
            <person name="Jiang J.F."/>
            <person name="Wang Q."/>
            <person name="Zhang B."/>
            <person name="Ji P."/>
            <person name="Bell-Sakyi L."/>
            <person name="Cui X.M."/>
            <person name="Yuan T.T."/>
            <person name="Jiang B.G."/>
            <person name="Yang W.F."/>
            <person name="Lam T.T."/>
            <person name="Chang Q.C."/>
            <person name="Ding S.J."/>
            <person name="Wang X.J."/>
            <person name="Zhu J.G."/>
            <person name="Ruan X.D."/>
            <person name="Zhao L."/>
            <person name="Wei J.T."/>
            <person name="Ye R.Z."/>
            <person name="Que T.C."/>
            <person name="Du C.H."/>
            <person name="Zhou Y.H."/>
            <person name="Cheng J.X."/>
            <person name="Dai P.F."/>
            <person name="Guo W.B."/>
            <person name="Han X.H."/>
            <person name="Huang E.J."/>
            <person name="Li L.F."/>
            <person name="Wei W."/>
            <person name="Gao Y.C."/>
            <person name="Liu J.Z."/>
            <person name="Shao H.Z."/>
            <person name="Wang X."/>
            <person name="Wang C.C."/>
            <person name="Yang T.C."/>
            <person name="Huo Q.B."/>
            <person name="Li W."/>
            <person name="Chen H.Y."/>
            <person name="Chen S.E."/>
            <person name="Zhou L.G."/>
            <person name="Ni X.B."/>
            <person name="Tian J.H."/>
            <person name="Sheng Y."/>
            <person name="Liu T."/>
            <person name="Pan Y.S."/>
            <person name="Xia L.Y."/>
            <person name="Li J."/>
            <person name="Zhao F."/>
            <person name="Cao W.C."/>
        </authorList>
    </citation>
    <scope>NUCLEOTIDE SEQUENCE [LARGE SCALE GENOMIC DNA]</scope>
    <source>
        <strain evidence="7">HaeL-2018</strain>
    </source>
</reference>
<proteinExistence type="inferred from homology"/>
<dbReference type="Pfam" id="PF05577">
    <property type="entry name" value="Peptidase_S28"/>
    <property type="match status" value="2"/>
</dbReference>
<keyword evidence="5" id="KW-0325">Glycoprotein</keyword>
<feature type="signal peptide" evidence="6">
    <location>
        <begin position="1"/>
        <end position="25"/>
    </location>
</feature>
<sequence>MEKLATARVRTGVLLLLLSLSHVEGAPKKNPISFKHYNFTTKIDHFSYRNDDTFQLRYVVGDEHWNRKGGPIFFYAGNEAPVEAFIYNTGPEYTAYLTSEQALADYADLLTWIKNNTPGASKSKVVSFGGSYGAMLSTWFRMKYPHIVTAYVAFSTITAVRARTRLLNCSV</sequence>
<evidence type="ECO:0000256" key="5">
    <source>
        <dbReference type="ARBA" id="ARBA00023180"/>
    </source>
</evidence>
<dbReference type="VEuPathDB" id="VectorBase:HLOH_042106"/>
<dbReference type="OMA" id="EAFIYNT"/>
<evidence type="ECO:0000256" key="4">
    <source>
        <dbReference type="ARBA" id="ARBA00022801"/>
    </source>
</evidence>
<feature type="chain" id="PRO_5039949647" evidence="6">
    <location>
        <begin position="26"/>
        <end position="171"/>
    </location>
</feature>
<keyword evidence="8" id="KW-1185">Reference proteome</keyword>
<evidence type="ECO:0000313" key="7">
    <source>
        <dbReference type="EMBL" id="KAH9364093.1"/>
    </source>
</evidence>
<dbReference type="Gene3D" id="3.40.50.1820">
    <property type="entry name" value="alpha/beta hydrolase"/>
    <property type="match status" value="2"/>
</dbReference>
<dbReference type="GO" id="GO:0070008">
    <property type="term" value="F:serine-type exopeptidase activity"/>
    <property type="evidence" value="ECO:0007669"/>
    <property type="project" value="InterPro"/>
</dbReference>
<evidence type="ECO:0000256" key="1">
    <source>
        <dbReference type="ARBA" id="ARBA00011079"/>
    </source>
</evidence>
<evidence type="ECO:0000256" key="2">
    <source>
        <dbReference type="ARBA" id="ARBA00022670"/>
    </source>
</evidence>
<dbReference type="Proteomes" id="UP000821853">
    <property type="component" value="Chromosome 10"/>
</dbReference>
<dbReference type="InterPro" id="IPR008758">
    <property type="entry name" value="Peptidase_S28"/>
</dbReference>